<dbReference type="GO" id="GO:0008713">
    <property type="term" value="F:ADP-heptose-lipopolysaccharide heptosyltransferase activity"/>
    <property type="evidence" value="ECO:0007669"/>
    <property type="project" value="TreeGrafter"/>
</dbReference>
<dbReference type="PANTHER" id="PTHR30160:SF1">
    <property type="entry name" value="LIPOPOLYSACCHARIDE 1,2-N-ACETYLGLUCOSAMINETRANSFERASE-RELATED"/>
    <property type="match status" value="1"/>
</dbReference>
<keyword evidence="2 3" id="KW-0808">Transferase</keyword>
<dbReference type="Pfam" id="PF01075">
    <property type="entry name" value="Glyco_transf_9"/>
    <property type="match status" value="1"/>
</dbReference>
<dbReference type="Proteomes" id="UP000245880">
    <property type="component" value="Unassembled WGS sequence"/>
</dbReference>
<evidence type="ECO:0000256" key="2">
    <source>
        <dbReference type="ARBA" id="ARBA00022679"/>
    </source>
</evidence>
<protein>
    <submittedName>
        <fullName evidence="3">Heptosyltransferase-3</fullName>
    </submittedName>
</protein>
<dbReference type="InterPro" id="IPR002201">
    <property type="entry name" value="Glyco_trans_9"/>
</dbReference>
<name>A0A316ALY5_9BACT</name>
<organism evidence="3 4">
    <name type="scientific">Dyadobacter jejuensis</name>
    <dbReference type="NCBI Taxonomy" id="1082580"/>
    <lineage>
        <taxon>Bacteria</taxon>
        <taxon>Pseudomonadati</taxon>
        <taxon>Bacteroidota</taxon>
        <taxon>Cytophagia</taxon>
        <taxon>Cytophagales</taxon>
        <taxon>Spirosomataceae</taxon>
        <taxon>Dyadobacter</taxon>
    </lineage>
</organism>
<dbReference type="OrthoDB" id="642366at2"/>
<evidence type="ECO:0000313" key="4">
    <source>
        <dbReference type="Proteomes" id="UP000245880"/>
    </source>
</evidence>
<comment type="caution">
    <text evidence="3">The sequence shown here is derived from an EMBL/GenBank/DDBJ whole genome shotgun (WGS) entry which is preliminary data.</text>
</comment>
<dbReference type="AlphaFoldDB" id="A0A316ALY5"/>
<dbReference type="GO" id="GO:0009244">
    <property type="term" value="P:lipopolysaccharide core region biosynthetic process"/>
    <property type="evidence" value="ECO:0007669"/>
    <property type="project" value="TreeGrafter"/>
</dbReference>
<dbReference type="CDD" id="cd03789">
    <property type="entry name" value="GT9_LPS_heptosyltransferase"/>
    <property type="match status" value="1"/>
</dbReference>
<reference evidence="3 4" key="1">
    <citation type="submission" date="2018-03" db="EMBL/GenBank/DDBJ databases">
        <title>Genomic Encyclopedia of Archaeal and Bacterial Type Strains, Phase II (KMG-II): from individual species to whole genera.</title>
        <authorList>
            <person name="Goeker M."/>
        </authorList>
    </citation>
    <scope>NUCLEOTIDE SEQUENCE [LARGE SCALE GENOMIC DNA]</scope>
    <source>
        <strain evidence="3 4">DSM 100346</strain>
    </source>
</reference>
<dbReference type="EMBL" id="QGDT01000004">
    <property type="protein sequence ID" value="PWJ58542.1"/>
    <property type="molecule type" value="Genomic_DNA"/>
</dbReference>
<evidence type="ECO:0000256" key="1">
    <source>
        <dbReference type="ARBA" id="ARBA00022676"/>
    </source>
</evidence>
<dbReference type="Gene3D" id="3.40.50.2000">
    <property type="entry name" value="Glycogen Phosphorylase B"/>
    <property type="match status" value="2"/>
</dbReference>
<dbReference type="RefSeq" id="WP_109674373.1">
    <property type="nucleotide sequence ID" value="NZ_QGDT01000004.1"/>
</dbReference>
<dbReference type="InterPro" id="IPR051199">
    <property type="entry name" value="LPS_LOS_Heptosyltrfase"/>
</dbReference>
<sequence>MTIERFKQLWTHRYHKYLHISKAYLHGYQSVFKFWLLQKRLPKGRPLVAIVRTEHFGDIVAAEPISRLVRQRYPHAYVVWFVKPVFRELVEVNAQVDAVFEEFCVTQRKVILGSSVFDRVFELQFKNNNECSKCQVFRDNPVALARNIHVGNYFEYGNLLQVFAQCGGLLERNESFPIDDQPRLALQPRHWQKRDSLGLPQQYMVVHCQSNYAPKDWPAERWNELLAWLLSHYDITIIEIGLRSNLTVTSDRYINLAGQLSILETAAVIEKAIYFIGLDSGPSHLANALGVPGLLLMGALNNFGDYNPYSGGYGDQSNATFIKELGQPCSAMSFDFVRESVRPVLDSALLVGR</sequence>
<accession>A0A316ALY5</accession>
<keyword evidence="4" id="KW-1185">Reference proteome</keyword>
<dbReference type="GO" id="GO:0005829">
    <property type="term" value="C:cytosol"/>
    <property type="evidence" value="ECO:0007669"/>
    <property type="project" value="TreeGrafter"/>
</dbReference>
<evidence type="ECO:0000313" key="3">
    <source>
        <dbReference type="EMBL" id="PWJ58542.1"/>
    </source>
</evidence>
<gene>
    <name evidence="3" type="ORF">CLV98_104402</name>
</gene>
<dbReference type="PANTHER" id="PTHR30160">
    <property type="entry name" value="TETRAACYLDISACCHARIDE 4'-KINASE-RELATED"/>
    <property type="match status" value="1"/>
</dbReference>
<dbReference type="SUPFAM" id="SSF53756">
    <property type="entry name" value="UDP-Glycosyltransferase/glycogen phosphorylase"/>
    <property type="match status" value="1"/>
</dbReference>
<keyword evidence="1" id="KW-0328">Glycosyltransferase</keyword>
<proteinExistence type="predicted"/>